<dbReference type="SMART" id="SM00679">
    <property type="entry name" value="CTNS"/>
    <property type="match status" value="2"/>
</dbReference>
<dbReference type="InterPro" id="IPR051415">
    <property type="entry name" value="LAAT-1"/>
</dbReference>
<evidence type="ECO:0000256" key="2">
    <source>
        <dbReference type="ARBA" id="ARBA00022692"/>
    </source>
</evidence>
<proteinExistence type="inferred from homology"/>
<feature type="transmembrane region" description="Helical" evidence="8">
    <location>
        <begin position="222"/>
        <end position="240"/>
    </location>
</feature>
<dbReference type="EMBL" id="KE145352">
    <property type="protein sequence ID" value="EPE36999.1"/>
    <property type="molecule type" value="Genomic_DNA"/>
</dbReference>
<evidence type="ECO:0000256" key="7">
    <source>
        <dbReference type="SAM" id="MobiDB-lite"/>
    </source>
</evidence>
<feature type="transmembrane region" description="Helical" evidence="8">
    <location>
        <begin position="82"/>
        <end position="103"/>
    </location>
</feature>
<keyword evidence="10" id="KW-1185">Reference proteome</keyword>
<name>S3DIL0_GLAL2</name>
<evidence type="ECO:0000256" key="4">
    <source>
        <dbReference type="ARBA" id="ARBA00023136"/>
    </source>
</evidence>
<dbReference type="Proteomes" id="UP000016922">
    <property type="component" value="Unassembled WGS sequence"/>
</dbReference>
<feature type="transmembrane region" description="Helical" evidence="8">
    <location>
        <begin position="21"/>
        <end position="44"/>
    </location>
</feature>
<dbReference type="RefSeq" id="XP_008076314.1">
    <property type="nucleotide sequence ID" value="XM_008078123.1"/>
</dbReference>
<dbReference type="GO" id="GO:0015174">
    <property type="term" value="F:basic amino acid transmembrane transporter activity"/>
    <property type="evidence" value="ECO:0007669"/>
    <property type="project" value="UniProtKB-ARBA"/>
</dbReference>
<dbReference type="PANTHER" id="PTHR16201:SF44">
    <property type="entry name" value="SEVEN TRANSMEMBRANE PROTEIN 1"/>
    <property type="match status" value="1"/>
</dbReference>
<dbReference type="FunFam" id="1.20.1280.290:FF:000009">
    <property type="entry name" value="PQ loop repeat family protein"/>
    <property type="match status" value="1"/>
</dbReference>
<dbReference type="FunFam" id="1.20.1280.290:FF:000012">
    <property type="entry name" value="Vacuolar membrane PQ loop repeat protein"/>
    <property type="match status" value="1"/>
</dbReference>
<gene>
    <name evidence="9" type="ORF">GLAREA_09162</name>
</gene>
<keyword evidence="4 8" id="KW-0472">Membrane</keyword>
<evidence type="ECO:0000256" key="5">
    <source>
        <dbReference type="ARBA" id="ARBA00038039"/>
    </source>
</evidence>
<comment type="subcellular location">
    <subcellularLocation>
        <location evidence="1">Membrane</location>
        <topology evidence="1">Multi-pass membrane protein</topology>
    </subcellularLocation>
</comment>
<feature type="transmembrane region" description="Helical" evidence="8">
    <location>
        <begin position="56"/>
        <end position="76"/>
    </location>
</feature>
<keyword evidence="2 8" id="KW-0812">Transmembrane</keyword>
<feature type="region of interest" description="Disordered" evidence="7">
    <location>
        <begin position="122"/>
        <end position="153"/>
    </location>
</feature>
<dbReference type="GO" id="GO:0034486">
    <property type="term" value="P:vacuolar transmembrane transport"/>
    <property type="evidence" value="ECO:0007669"/>
    <property type="project" value="UniProtKB-ARBA"/>
</dbReference>
<protein>
    <recommendedName>
        <fullName evidence="11">Vacuolar membrane PQ loop repeat protein</fullName>
    </recommendedName>
</protein>
<comment type="similarity">
    <text evidence="5">Belongs to the laat-1 family.</text>
</comment>
<dbReference type="InterPro" id="IPR006603">
    <property type="entry name" value="PQ-loop_rpt"/>
</dbReference>
<dbReference type="GO" id="GO:0098852">
    <property type="term" value="C:lytic vacuole membrane"/>
    <property type="evidence" value="ECO:0007669"/>
    <property type="project" value="UniProtKB-ARBA"/>
</dbReference>
<dbReference type="Pfam" id="PF04193">
    <property type="entry name" value="PQ-loop"/>
    <property type="match status" value="2"/>
</dbReference>
<evidence type="ECO:0000256" key="8">
    <source>
        <dbReference type="SAM" id="Phobius"/>
    </source>
</evidence>
<dbReference type="Gene3D" id="1.20.1280.290">
    <property type="match status" value="2"/>
</dbReference>
<sequence>MSAVIPLIARSLSKELTVQEALSGIFGSISLATWIFLLVPQLILNYKSGSAEGISLAFLFVWMIGDITNLSGAIWAKLVPTMIALAIYFCFADTVLISQVLYYKLKNARERKDSVVSVSSNEQEPLLSRRRSSDATGLPGSHRRRSSALSATSHRTDTLTKILEESESGDSNPWVRNTVSILAILAAGVAGWAIAWQSGVWAPAPVNDIPVSAEETAVGAKVLGYISALCYLGARIPQIVKNYRDKSCEGLALLFFILALVGNATQGASILFHSQEKDYLMTNLPWLLGSLGTMIEDATIFVQFRIYSKPSTDAVE</sequence>
<organism evidence="9 10">
    <name type="scientific">Glarea lozoyensis (strain ATCC 20868 / MF5171)</name>
    <dbReference type="NCBI Taxonomy" id="1116229"/>
    <lineage>
        <taxon>Eukaryota</taxon>
        <taxon>Fungi</taxon>
        <taxon>Dikarya</taxon>
        <taxon>Ascomycota</taxon>
        <taxon>Pezizomycotina</taxon>
        <taxon>Leotiomycetes</taxon>
        <taxon>Helotiales</taxon>
        <taxon>Helotiaceae</taxon>
        <taxon>Glarea</taxon>
    </lineage>
</organism>
<dbReference type="OMA" id="ISQCVYY"/>
<dbReference type="KEGG" id="glz:GLAREA_09162"/>
<evidence type="ECO:0000313" key="10">
    <source>
        <dbReference type="Proteomes" id="UP000016922"/>
    </source>
</evidence>
<dbReference type="PANTHER" id="PTHR16201">
    <property type="entry name" value="SEVEN TRANSMEMBRANE PROTEIN 1-RELATED"/>
    <property type="match status" value="1"/>
</dbReference>
<dbReference type="OrthoDB" id="8048523at2759"/>
<feature type="transmembrane region" description="Helical" evidence="8">
    <location>
        <begin position="181"/>
        <end position="202"/>
    </location>
</feature>
<keyword evidence="3 8" id="KW-1133">Transmembrane helix</keyword>
<evidence type="ECO:0000313" key="9">
    <source>
        <dbReference type="EMBL" id="EPE36999.1"/>
    </source>
</evidence>
<evidence type="ECO:0000256" key="1">
    <source>
        <dbReference type="ARBA" id="ARBA00004141"/>
    </source>
</evidence>
<dbReference type="AlphaFoldDB" id="S3DIL0"/>
<dbReference type="eggNOG" id="KOG2913">
    <property type="taxonomic scope" value="Eukaryota"/>
</dbReference>
<dbReference type="HOGENOM" id="CLU_019699_0_0_1"/>
<accession>S3DIL0</accession>
<reference evidence="9 10" key="1">
    <citation type="journal article" date="2013" name="BMC Genomics">
        <title>Genomics-driven discovery of the pneumocandin biosynthetic gene cluster in the fungus Glarea lozoyensis.</title>
        <authorList>
            <person name="Chen L."/>
            <person name="Yue Q."/>
            <person name="Zhang X."/>
            <person name="Xiang M."/>
            <person name="Wang C."/>
            <person name="Li S."/>
            <person name="Che Y."/>
            <person name="Ortiz-Lopez F.J."/>
            <person name="Bills G.F."/>
            <person name="Liu X."/>
            <person name="An Z."/>
        </authorList>
    </citation>
    <scope>NUCLEOTIDE SEQUENCE [LARGE SCALE GENOMIC DNA]</scope>
    <source>
        <strain evidence="10">ATCC 20868 / MF5171</strain>
    </source>
</reference>
<comment type="catalytic activity">
    <reaction evidence="6">
        <text>L-histidine(out) + L-arginine(in) = L-histidine(in) + L-arginine(out)</text>
        <dbReference type="Rhea" id="RHEA:71063"/>
        <dbReference type="ChEBI" id="CHEBI:32682"/>
        <dbReference type="ChEBI" id="CHEBI:57595"/>
    </reaction>
</comment>
<evidence type="ECO:0000256" key="6">
    <source>
        <dbReference type="ARBA" id="ARBA00050768"/>
    </source>
</evidence>
<evidence type="ECO:0000256" key="3">
    <source>
        <dbReference type="ARBA" id="ARBA00022989"/>
    </source>
</evidence>
<dbReference type="GeneID" id="19468210"/>
<evidence type="ECO:0008006" key="11">
    <source>
        <dbReference type="Google" id="ProtNLM"/>
    </source>
</evidence>
<feature type="transmembrane region" description="Helical" evidence="8">
    <location>
        <begin position="252"/>
        <end position="272"/>
    </location>
</feature>